<evidence type="ECO:0000313" key="3">
    <source>
        <dbReference type="Proteomes" id="UP000535415"/>
    </source>
</evidence>
<feature type="signal peptide" evidence="1">
    <location>
        <begin position="1"/>
        <end position="21"/>
    </location>
</feature>
<feature type="chain" id="PRO_5031323870" description="VPLPA-CTERM sorting domain-containing protein" evidence="1">
    <location>
        <begin position="22"/>
        <end position="203"/>
    </location>
</feature>
<name>A0A7W9BJH7_9RHOB</name>
<dbReference type="EMBL" id="JACIJM010000003">
    <property type="protein sequence ID" value="MBB5721708.1"/>
    <property type="molecule type" value="Genomic_DNA"/>
</dbReference>
<accession>A0A7W9BJH7</accession>
<dbReference type="RefSeq" id="WP_221235358.1">
    <property type="nucleotide sequence ID" value="NZ_JACIJM010000003.1"/>
</dbReference>
<gene>
    <name evidence="2" type="ORF">FHS72_001320</name>
</gene>
<reference evidence="2 3" key="1">
    <citation type="submission" date="2020-08" db="EMBL/GenBank/DDBJ databases">
        <title>Genomic Encyclopedia of Type Strains, Phase IV (KMG-IV): sequencing the most valuable type-strain genomes for metagenomic binning, comparative biology and taxonomic classification.</title>
        <authorList>
            <person name="Goeker M."/>
        </authorList>
    </citation>
    <scope>NUCLEOTIDE SEQUENCE [LARGE SCALE GENOMIC DNA]</scope>
    <source>
        <strain evidence="2 3">DSM 101064</strain>
    </source>
</reference>
<dbReference type="AlphaFoldDB" id="A0A7W9BJH7"/>
<evidence type="ECO:0008006" key="4">
    <source>
        <dbReference type="Google" id="ProtNLM"/>
    </source>
</evidence>
<evidence type="ECO:0000256" key="1">
    <source>
        <dbReference type="SAM" id="SignalP"/>
    </source>
</evidence>
<evidence type="ECO:0000313" key="2">
    <source>
        <dbReference type="EMBL" id="MBB5721708.1"/>
    </source>
</evidence>
<sequence>MMRILMISAAFILGLTSTVQAATLNVNNIAGGLSSDYTTPTEIAFGFDDVAGTLSSGTYNIFNFANLASGAQTVSLTFQLPAALTSYQNAGGYVRMKETPFQYSAEEGTRTDFDLVFNPGNLASAVVSQTLSFNLDDTYTGSPLFFAVNVTHGSSGAVSFGVNAPGNAIAPSPVPIPAAGLMLLAALAGFAALRGRKGGLVAA</sequence>
<keyword evidence="3" id="KW-1185">Reference proteome</keyword>
<keyword evidence="1" id="KW-0732">Signal</keyword>
<organism evidence="2 3">
    <name type="scientific">Yoonia ponticola</name>
    <dbReference type="NCBI Taxonomy" id="1524255"/>
    <lineage>
        <taxon>Bacteria</taxon>
        <taxon>Pseudomonadati</taxon>
        <taxon>Pseudomonadota</taxon>
        <taxon>Alphaproteobacteria</taxon>
        <taxon>Rhodobacterales</taxon>
        <taxon>Paracoccaceae</taxon>
        <taxon>Yoonia</taxon>
    </lineage>
</organism>
<dbReference type="NCBIfam" id="TIGR03370">
    <property type="entry name" value="VPLPA-CTERM"/>
    <property type="match status" value="1"/>
</dbReference>
<dbReference type="InterPro" id="IPR022472">
    <property type="entry name" value="VPLPA-CTERM"/>
</dbReference>
<dbReference type="Proteomes" id="UP000535415">
    <property type="component" value="Unassembled WGS sequence"/>
</dbReference>
<comment type="caution">
    <text evidence="2">The sequence shown here is derived from an EMBL/GenBank/DDBJ whole genome shotgun (WGS) entry which is preliminary data.</text>
</comment>
<protein>
    <recommendedName>
        <fullName evidence="4">VPLPA-CTERM sorting domain-containing protein</fullName>
    </recommendedName>
</protein>
<proteinExistence type="predicted"/>